<dbReference type="AlphaFoldDB" id="A0A511TC81"/>
<feature type="modified residue" description="4-aspartylphosphate" evidence="2">
    <location>
        <position position="62"/>
    </location>
</feature>
<sequence>MAIVTHVVMQPTVLLVEDDPDLRGVMAEALQAEGYDVNMAINAREAVRVLAATEVPCLVLVDLEAPCVQGPSLLETLRQDARFTGSRVVGMRAESGPCPQGAVALLRKPVRLKDLMAVVQAHCPDPRPETAQRVSR</sequence>
<dbReference type="PROSITE" id="PS50110">
    <property type="entry name" value="RESPONSE_REGULATORY"/>
    <property type="match status" value="1"/>
</dbReference>
<dbReference type="SMART" id="SM00448">
    <property type="entry name" value="REC"/>
    <property type="match status" value="1"/>
</dbReference>
<dbReference type="Proteomes" id="UP000321514">
    <property type="component" value="Unassembled WGS sequence"/>
</dbReference>
<evidence type="ECO:0000313" key="4">
    <source>
        <dbReference type="EMBL" id="GEN10748.1"/>
    </source>
</evidence>
<evidence type="ECO:0000313" key="5">
    <source>
        <dbReference type="EMBL" id="SEU37714.1"/>
    </source>
</evidence>
<evidence type="ECO:0000313" key="7">
    <source>
        <dbReference type="Proteomes" id="UP000321514"/>
    </source>
</evidence>
<dbReference type="RefSeq" id="WP_143097425.1">
    <property type="nucleotide sequence ID" value="NZ_BJXR01000040.1"/>
</dbReference>
<evidence type="ECO:0000256" key="1">
    <source>
        <dbReference type="ARBA" id="ARBA00022553"/>
    </source>
</evidence>
<keyword evidence="6" id="KW-1185">Reference proteome</keyword>
<dbReference type="Pfam" id="PF00072">
    <property type="entry name" value="Response_reg"/>
    <property type="match status" value="1"/>
</dbReference>
<dbReference type="PANTHER" id="PTHR44591">
    <property type="entry name" value="STRESS RESPONSE REGULATOR PROTEIN 1"/>
    <property type="match status" value="1"/>
</dbReference>
<proteinExistence type="predicted"/>
<dbReference type="OrthoDB" id="5383090at2"/>
<keyword evidence="1 2" id="KW-0597">Phosphoprotein</keyword>
<dbReference type="Proteomes" id="UP000183760">
    <property type="component" value="Unassembled WGS sequence"/>
</dbReference>
<dbReference type="SUPFAM" id="SSF52172">
    <property type="entry name" value="CheY-like"/>
    <property type="match status" value="1"/>
</dbReference>
<protein>
    <submittedName>
        <fullName evidence="5">Response regulator receiver domain-containing protein</fullName>
    </submittedName>
</protein>
<comment type="caution">
    <text evidence="4">The sequence shown here is derived from an EMBL/GenBank/DDBJ whole genome shotgun (WGS) entry which is preliminary data.</text>
</comment>
<dbReference type="PANTHER" id="PTHR44591:SF23">
    <property type="entry name" value="CHEY SUBFAMILY"/>
    <property type="match status" value="1"/>
</dbReference>
<dbReference type="InterPro" id="IPR050595">
    <property type="entry name" value="Bact_response_regulator"/>
</dbReference>
<dbReference type="EMBL" id="BJXR01000040">
    <property type="protein sequence ID" value="GEN10748.1"/>
    <property type="molecule type" value="Genomic_DNA"/>
</dbReference>
<name>A0A511TC81_MYXFU</name>
<dbReference type="Gene3D" id="3.40.50.2300">
    <property type="match status" value="1"/>
</dbReference>
<dbReference type="EMBL" id="FOIB01000012">
    <property type="protein sequence ID" value="SEU37714.1"/>
    <property type="molecule type" value="Genomic_DNA"/>
</dbReference>
<feature type="domain" description="Response regulatory" evidence="3">
    <location>
        <begin position="12"/>
        <end position="123"/>
    </location>
</feature>
<evidence type="ECO:0000259" key="3">
    <source>
        <dbReference type="PROSITE" id="PS50110"/>
    </source>
</evidence>
<evidence type="ECO:0000313" key="6">
    <source>
        <dbReference type="Proteomes" id="UP000183760"/>
    </source>
</evidence>
<dbReference type="STRING" id="1334629.MFUL124B02_40590"/>
<accession>A0A511TC81</accession>
<reference evidence="4 7" key="2">
    <citation type="submission" date="2019-07" db="EMBL/GenBank/DDBJ databases">
        <title>Whole genome shotgun sequence of Myxococcus fulvus NBRC 100333.</title>
        <authorList>
            <person name="Hosoyama A."/>
            <person name="Uohara A."/>
            <person name="Ohji S."/>
            <person name="Ichikawa N."/>
        </authorList>
    </citation>
    <scope>NUCLEOTIDE SEQUENCE [LARGE SCALE GENOMIC DNA]</scope>
    <source>
        <strain evidence="4 7">NBRC 100333</strain>
    </source>
</reference>
<dbReference type="GO" id="GO:0000160">
    <property type="term" value="P:phosphorelay signal transduction system"/>
    <property type="evidence" value="ECO:0007669"/>
    <property type="project" value="InterPro"/>
</dbReference>
<dbReference type="InterPro" id="IPR011006">
    <property type="entry name" value="CheY-like_superfamily"/>
</dbReference>
<gene>
    <name evidence="4" type="ORF">MFU01_57850</name>
    <name evidence="5" type="ORF">SAMN05443572_112202</name>
</gene>
<reference evidence="5 6" key="1">
    <citation type="submission" date="2016-10" db="EMBL/GenBank/DDBJ databases">
        <authorList>
            <person name="Varghese N."/>
            <person name="Submissions S."/>
        </authorList>
    </citation>
    <scope>NUCLEOTIDE SEQUENCE [LARGE SCALE GENOMIC DNA]</scope>
    <source>
        <strain evidence="5 6">DSM 16525</strain>
    </source>
</reference>
<evidence type="ECO:0000256" key="2">
    <source>
        <dbReference type="PROSITE-ProRule" id="PRU00169"/>
    </source>
</evidence>
<organism evidence="4 7">
    <name type="scientific">Myxococcus fulvus</name>
    <dbReference type="NCBI Taxonomy" id="33"/>
    <lineage>
        <taxon>Bacteria</taxon>
        <taxon>Pseudomonadati</taxon>
        <taxon>Myxococcota</taxon>
        <taxon>Myxococcia</taxon>
        <taxon>Myxococcales</taxon>
        <taxon>Cystobacterineae</taxon>
        <taxon>Myxococcaceae</taxon>
        <taxon>Myxococcus</taxon>
    </lineage>
</organism>
<dbReference type="InterPro" id="IPR001789">
    <property type="entry name" value="Sig_transdc_resp-reg_receiver"/>
</dbReference>